<dbReference type="AlphaFoldDB" id="A0A7R8CPF1"/>
<dbReference type="PANTHER" id="PTHR11675:SF36">
    <property type="entry name" value="POLYPEPTIDE N-ACETYLGALACTOSAMINYLTRANSFERASE 15"/>
    <property type="match status" value="1"/>
</dbReference>
<keyword evidence="5" id="KW-1185">Reference proteome</keyword>
<sequence>MAGKRKNTRQDYSPRKNTGKKISGSNQILGVIIVVVIGIGLQQIYSGGKIKTSSGESRQQPTLRPVQENPWEAMGQDSDSKSDKPWVKKFPGSFKKRVWLSTHEEHPNPNIRDLPEGSLGKWSSENPPGHMGAGVELGFMSKKAKDLREKMFKQHYFDEFISELIPLDRQLPDWRGQWCKDHYDEGIETLEPTSIIICFHNEAMSTLLRTVHTVINSTPRSLIKENFAVG</sequence>
<evidence type="ECO:0000256" key="3">
    <source>
        <dbReference type="SAM" id="Phobius"/>
    </source>
</evidence>
<feature type="region of interest" description="Disordered" evidence="2">
    <location>
        <begin position="50"/>
        <end position="87"/>
    </location>
</feature>
<reference evidence="4" key="1">
    <citation type="submission" date="2021-02" db="EMBL/GenBank/DDBJ databases">
        <authorList>
            <person name="Bekaert M."/>
        </authorList>
    </citation>
    <scope>NUCLEOTIDE SEQUENCE</scope>
    <source>
        <strain evidence="4">IoA-00</strain>
    </source>
</reference>
<name>A0A7R8CPF1_LEPSM</name>
<keyword evidence="4" id="KW-0808">Transferase</keyword>
<feature type="region of interest" description="Disordered" evidence="2">
    <location>
        <begin position="1"/>
        <end position="21"/>
    </location>
</feature>
<keyword evidence="3" id="KW-1133">Transmembrane helix</keyword>
<dbReference type="PANTHER" id="PTHR11675">
    <property type="entry name" value="N-ACETYLGALACTOSAMINYLTRANSFERASE"/>
    <property type="match status" value="1"/>
</dbReference>
<dbReference type="Gene3D" id="3.90.550.10">
    <property type="entry name" value="Spore Coat Polysaccharide Biosynthesis Protein SpsA, Chain A"/>
    <property type="match status" value="1"/>
</dbReference>
<accession>A0A7R8CPF1</accession>
<dbReference type="GO" id="GO:0006493">
    <property type="term" value="P:protein O-linked glycosylation"/>
    <property type="evidence" value="ECO:0007669"/>
    <property type="project" value="TreeGrafter"/>
</dbReference>
<feature type="compositionally biased region" description="Polar residues" evidence="2">
    <location>
        <begin position="51"/>
        <end position="62"/>
    </location>
</feature>
<protein>
    <submittedName>
        <fullName evidence="4">GALNT</fullName>
        <ecNumber evidence="4">2.4.1.41</ecNumber>
    </submittedName>
</protein>
<keyword evidence="3" id="KW-0812">Transmembrane</keyword>
<dbReference type="OrthoDB" id="6375375at2759"/>
<dbReference type="GO" id="GO:0005794">
    <property type="term" value="C:Golgi apparatus"/>
    <property type="evidence" value="ECO:0007669"/>
    <property type="project" value="TreeGrafter"/>
</dbReference>
<dbReference type="GO" id="GO:0004653">
    <property type="term" value="F:polypeptide N-acetylgalactosaminyltransferase activity"/>
    <property type="evidence" value="ECO:0007669"/>
    <property type="project" value="UniProtKB-EC"/>
</dbReference>
<evidence type="ECO:0000256" key="1">
    <source>
        <dbReference type="ARBA" id="ARBA00023157"/>
    </source>
</evidence>
<gene>
    <name evidence="4" type="ORF">LSAA_7058</name>
</gene>
<evidence type="ECO:0000256" key="2">
    <source>
        <dbReference type="SAM" id="MobiDB-lite"/>
    </source>
</evidence>
<dbReference type="InterPro" id="IPR029044">
    <property type="entry name" value="Nucleotide-diphossugar_trans"/>
</dbReference>
<dbReference type="EMBL" id="HG994582">
    <property type="protein sequence ID" value="CAF2885732.1"/>
    <property type="molecule type" value="Genomic_DNA"/>
</dbReference>
<dbReference type="EC" id="2.4.1.41" evidence="4"/>
<dbReference type="Proteomes" id="UP000675881">
    <property type="component" value="Chromosome 3"/>
</dbReference>
<evidence type="ECO:0000313" key="5">
    <source>
        <dbReference type="Proteomes" id="UP000675881"/>
    </source>
</evidence>
<keyword evidence="3" id="KW-0472">Membrane</keyword>
<evidence type="ECO:0000313" key="4">
    <source>
        <dbReference type="EMBL" id="CAF2885732.1"/>
    </source>
</evidence>
<keyword evidence="1" id="KW-1015">Disulfide bond</keyword>
<proteinExistence type="predicted"/>
<feature type="transmembrane region" description="Helical" evidence="3">
    <location>
        <begin position="28"/>
        <end position="45"/>
    </location>
</feature>
<keyword evidence="4" id="KW-0328">Glycosyltransferase</keyword>
<organism evidence="4 5">
    <name type="scientific">Lepeophtheirus salmonis</name>
    <name type="common">Salmon louse</name>
    <name type="synonym">Caligus salmonis</name>
    <dbReference type="NCBI Taxonomy" id="72036"/>
    <lineage>
        <taxon>Eukaryota</taxon>
        <taxon>Metazoa</taxon>
        <taxon>Ecdysozoa</taxon>
        <taxon>Arthropoda</taxon>
        <taxon>Crustacea</taxon>
        <taxon>Multicrustacea</taxon>
        <taxon>Hexanauplia</taxon>
        <taxon>Copepoda</taxon>
        <taxon>Siphonostomatoida</taxon>
        <taxon>Caligidae</taxon>
        <taxon>Lepeophtheirus</taxon>
    </lineage>
</organism>